<dbReference type="InterPro" id="IPR002912">
    <property type="entry name" value="ACT_dom"/>
</dbReference>
<dbReference type="CDD" id="cd04872">
    <property type="entry name" value="ACT_1ZPV"/>
    <property type="match status" value="1"/>
</dbReference>
<organism evidence="3 4">
    <name type="scientific">Succiniclasticum ruminis</name>
    <dbReference type="NCBI Taxonomy" id="40841"/>
    <lineage>
        <taxon>Bacteria</taxon>
        <taxon>Bacillati</taxon>
        <taxon>Bacillota</taxon>
        <taxon>Negativicutes</taxon>
        <taxon>Acidaminococcales</taxon>
        <taxon>Acidaminococcaceae</taxon>
        <taxon>Succiniclasticum</taxon>
    </lineage>
</organism>
<reference evidence="4" key="1">
    <citation type="submission" date="2016-10" db="EMBL/GenBank/DDBJ databases">
        <authorList>
            <person name="Varghese N."/>
            <person name="Submissions S."/>
        </authorList>
    </citation>
    <scope>NUCLEOTIDE SEQUENCE [LARGE SCALE GENOMIC DNA]</scope>
    <source>
        <strain evidence="4">DSM 11005</strain>
    </source>
</reference>
<feature type="domain" description="ACT" evidence="2">
    <location>
        <begin position="4"/>
        <end position="78"/>
    </location>
</feature>
<dbReference type="EMBL" id="FMYW01000008">
    <property type="protein sequence ID" value="SDC49411.1"/>
    <property type="molecule type" value="Genomic_DNA"/>
</dbReference>
<evidence type="ECO:0000313" key="3">
    <source>
        <dbReference type="EMBL" id="SDC49411.1"/>
    </source>
</evidence>
<accession>A0A1G6M1U0</accession>
<evidence type="ECO:0000259" key="2">
    <source>
        <dbReference type="PROSITE" id="PS51671"/>
    </source>
</evidence>
<keyword evidence="4" id="KW-1185">Reference proteome</keyword>
<dbReference type="PANTHER" id="PTHR34875:SF6">
    <property type="entry name" value="UPF0237 PROTEIN MJ1558"/>
    <property type="match status" value="1"/>
</dbReference>
<sequence>MRIVVTVVGKDKVGIIAKVTNILANNQVNVLNINQNIMDGFFNMVLIADMTDSKMSIKSLKEHLDRLSEEIGLEIRVQSEDIFTAMHQI</sequence>
<dbReference type="RefSeq" id="WP_093730449.1">
    <property type="nucleotide sequence ID" value="NZ_FMYW01000008.1"/>
</dbReference>
<dbReference type="HAMAP" id="MF_01054">
    <property type="entry name" value="UPF0237"/>
    <property type="match status" value="1"/>
</dbReference>
<dbReference type="PROSITE" id="PS51671">
    <property type="entry name" value="ACT"/>
    <property type="match status" value="1"/>
</dbReference>
<comment type="similarity">
    <text evidence="1">Belongs to the UPF0237 family.</text>
</comment>
<dbReference type="NCBIfam" id="NF001220">
    <property type="entry name" value="PRK00194.1"/>
    <property type="match status" value="1"/>
</dbReference>
<dbReference type="AlphaFoldDB" id="A0A1G6M1U0"/>
<dbReference type="Pfam" id="PF13740">
    <property type="entry name" value="ACT_6"/>
    <property type="match status" value="1"/>
</dbReference>
<dbReference type="InterPro" id="IPR045865">
    <property type="entry name" value="ACT-like_dom_sf"/>
</dbReference>
<name>A0A1G6M1U0_9FIRM</name>
<dbReference type="InterPro" id="IPR050990">
    <property type="entry name" value="UPF0237/GcvR_regulator"/>
</dbReference>
<dbReference type="PANTHER" id="PTHR34875">
    <property type="entry name" value="UPF0237 PROTEIN MJ1558"/>
    <property type="match status" value="1"/>
</dbReference>
<gene>
    <name evidence="3" type="ORF">SAMN04487864_108135</name>
</gene>
<protein>
    <recommendedName>
        <fullName evidence="1">UPF0237 protein SAMN04487864_108135</fullName>
    </recommendedName>
</protein>
<dbReference type="Gene3D" id="3.30.70.260">
    <property type="match status" value="1"/>
</dbReference>
<dbReference type="InterPro" id="IPR022986">
    <property type="entry name" value="UPF0237_ACT"/>
</dbReference>
<proteinExistence type="inferred from homology"/>
<dbReference type="OrthoDB" id="9803078at2"/>
<evidence type="ECO:0000313" key="4">
    <source>
        <dbReference type="Proteomes" id="UP000198943"/>
    </source>
</evidence>
<dbReference type="Proteomes" id="UP000198943">
    <property type="component" value="Unassembled WGS sequence"/>
</dbReference>
<dbReference type="SUPFAM" id="SSF55021">
    <property type="entry name" value="ACT-like"/>
    <property type="match status" value="1"/>
</dbReference>
<evidence type="ECO:0000256" key="1">
    <source>
        <dbReference type="HAMAP-Rule" id="MF_01054"/>
    </source>
</evidence>